<keyword evidence="4" id="KW-0349">Heme</keyword>
<evidence type="ECO:0000256" key="1">
    <source>
        <dbReference type="ARBA" id="ARBA00010617"/>
    </source>
</evidence>
<evidence type="ECO:0000313" key="7">
    <source>
        <dbReference type="Proteomes" id="UP000234275"/>
    </source>
</evidence>
<evidence type="ECO:0000256" key="2">
    <source>
        <dbReference type="ARBA" id="ARBA00023002"/>
    </source>
</evidence>
<dbReference type="GO" id="GO:0016705">
    <property type="term" value="F:oxidoreductase activity, acting on paired donors, with incorporation or reduction of molecular oxygen"/>
    <property type="evidence" value="ECO:0007669"/>
    <property type="project" value="InterPro"/>
</dbReference>
<keyword evidence="7" id="KW-1185">Reference proteome</keyword>
<dbReference type="InterPro" id="IPR036396">
    <property type="entry name" value="Cyt_P450_sf"/>
</dbReference>
<evidence type="ECO:0000256" key="5">
    <source>
        <dbReference type="SAM" id="SignalP"/>
    </source>
</evidence>
<dbReference type="STRING" id="1392250.A0A2I2GPT0"/>
<protein>
    <submittedName>
        <fullName evidence="6">Cytochrome P450</fullName>
    </submittedName>
</protein>
<dbReference type="InterPro" id="IPR002401">
    <property type="entry name" value="Cyt_P450_E_grp-I"/>
</dbReference>
<comment type="caution">
    <text evidence="6">The sequence shown here is derived from an EMBL/GenBank/DDBJ whole genome shotgun (WGS) entry which is preliminary data.</text>
</comment>
<accession>A0A2I2GPT0</accession>
<dbReference type="GO" id="GO:0020037">
    <property type="term" value="F:heme binding"/>
    <property type="evidence" value="ECO:0007669"/>
    <property type="project" value="InterPro"/>
</dbReference>
<dbReference type="OrthoDB" id="1470350at2759"/>
<name>A0A2I2GPT0_9EURO</name>
<keyword evidence="3" id="KW-0503">Monooxygenase</keyword>
<dbReference type="Proteomes" id="UP000234275">
    <property type="component" value="Unassembled WGS sequence"/>
</dbReference>
<dbReference type="AlphaFoldDB" id="A0A2I2GPT0"/>
<dbReference type="GeneID" id="36553936"/>
<dbReference type="SUPFAM" id="SSF48264">
    <property type="entry name" value="Cytochrome P450"/>
    <property type="match status" value="1"/>
</dbReference>
<proteinExistence type="inferred from homology"/>
<sequence>MILEVLAALSLAYLGWSMVSMEINYRRASSMGIPLVRLPIDPNNLVWMVLESQLWPILDRLPIDLGSLSRYGRRGWHFADKANSHLQYGSIWALVTPVDIYVHVADANTVHDIFDRRSDFLRPSKMYKLLEVYGPCISTASWKDWPRHRKVLATPFNESIMTFVWDESVKQTRQMLSTWTDASSPAIESVARDTRTLSLNVLAATGFRRSYEFMGANKNPVSSTTTTRQAEMATKTPSSYRDALQTVLDNCIMLMIMPQRVLSLPFAPASWRRVAKAASSFKVHMARMLDEEIDALKAGKSGSGGIMTSFVRAMDLKQHEDAKGGSVKGLSLDEIFGNIFVINFAGHDTTANTLAFATLLLAAHPDVQEWVAEELAEVMAGADTEGGYDALFSKLKRSKAIMLETLRLYPPIMALPKWTNDQPQSLQVGEQTIVIPPNTGVMPGVLALHTHPAYWEDPLAWKPRRWISTNNDESDALSPGDEVLLTPPKCTYIPWSDGPQNCPGTRFSQVEFVAVMASLLRHHRIEIVGAAGESLEDARRRVLDTVNDVDQEMLLRMKDADRVRLVCRRA</sequence>
<dbReference type="RefSeq" id="XP_024710184.1">
    <property type="nucleotide sequence ID" value="XM_024846237.1"/>
</dbReference>
<dbReference type="EMBL" id="MSFO01000001">
    <property type="protein sequence ID" value="PLB54882.1"/>
    <property type="molecule type" value="Genomic_DNA"/>
</dbReference>
<feature type="binding site" description="axial binding residue" evidence="4">
    <location>
        <position position="502"/>
    </location>
    <ligand>
        <name>heme</name>
        <dbReference type="ChEBI" id="CHEBI:30413"/>
    </ligand>
    <ligandPart>
        <name>Fe</name>
        <dbReference type="ChEBI" id="CHEBI:18248"/>
    </ligandPart>
</feature>
<feature type="signal peptide" evidence="5">
    <location>
        <begin position="1"/>
        <end position="17"/>
    </location>
</feature>
<dbReference type="Pfam" id="PF00067">
    <property type="entry name" value="p450"/>
    <property type="match status" value="1"/>
</dbReference>
<evidence type="ECO:0000256" key="4">
    <source>
        <dbReference type="PIRSR" id="PIRSR602401-1"/>
    </source>
</evidence>
<evidence type="ECO:0000256" key="3">
    <source>
        <dbReference type="ARBA" id="ARBA00023033"/>
    </source>
</evidence>
<feature type="chain" id="PRO_5014143411" evidence="5">
    <location>
        <begin position="18"/>
        <end position="570"/>
    </location>
</feature>
<dbReference type="Gene3D" id="1.10.630.10">
    <property type="entry name" value="Cytochrome P450"/>
    <property type="match status" value="1"/>
</dbReference>
<keyword evidence="4" id="KW-0479">Metal-binding</keyword>
<dbReference type="PRINTS" id="PR00385">
    <property type="entry name" value="P450"/>
</dbReference>
<dbReference type="InterPro" id="IPR050121">
    <property type="entry name" value="Cytochrome_P450_monoxygenase"/>
</dbReference>
<evidence type="ECO:0000313" key="6">
    <source>
        <dbReference type="EMBL" id="PLB54882.1"/>
    </source>
</evidence>
<dbReference type="GO" id="GO:0005506">
    <property type="term" value="F:iron ion binding"/>
    <property type="evidence" value="ECO:0007669"/>
    <property type="project" value="InterPro"/>
</dbReference>
<dbReference type="GO" id="GO:0004497">
    <property type="term" value="F:monooxygenase activity"/>
    <property type="evidence" value="ECO:0007669"/>
    <property type="project" value="UniProtKB-KW"/>
</dbReference>
<dbReference type="PANTHER" id="PTHR24305:SF166">
    <property type="entry name" value="CYTOCHROME P450 12A4, MITOCHONDRIAL-RELATED"/>
    <property type="match status" value="1"/>
</dbReference>
<gene>
    <name evidence="6" type="ORF">P170DRAFT_398663</name>
</gene>
<dbReference type="VEuPathDB" id="FungiDB:P170DRAFT_398663"/>
<keyword evidence="4" id="KW-0408">Iron</keyword>
<comment type="cofactor">
    <cofactor evidence="4">
        <name>heme</name>
        <dbReference type="ChEBI" id="CHEBI:30413"/>
    </cofactor>
</comment>
<reference evidence="6 7" key="1">
    <citation type="submission" date="2016-12" db="EMBL/GenBank/DDBJ databases">
        <title>The genomes of Aspergillus section Nigri reveals drivers in fungal speciation.</title>
        <authorList>
            <consortium name="DOE Joint Genome Institute"/>
            <person name="Vesth T.C."/>
            <person name="Nybo J."/>
            <person name="Theobald S."/>
            <person name="Brandl J."/>
            <person name="Frisvad J.C."/>
            <person name="Nielsen K.F."/>
            <person name="Lyhne E.K."/>
            <person name="Kogle M.E."/>
            <person name="Kuo A."/>
            <person name="Riley R."/>
            <person name="Clum A."/>
            <person name="Nolan M."/>
            <person name="Lipzen A."/>
            <person name="Salamov A."/>
            <person name="Henrissat B."/>
            <person name="Wiebenga A."/>
            <person name="De Vries R.P."/>
            <person name="Grigoriev I.V."/>
            <person name="Mortensen U.H."/>
            <person name="Andersen M.R."/>
            <person name="Baker S.E."/>
        </authorList>
    </citation>
    <scope>NUCLEOTIDE SEQUENCE [LARGE SCALE GENOMIC DNA]</scope>
    <source>
        <strain evidence="6 7">IBT 23096</strain>
    </source>
</reference>
<dbReference type="CDD" id="cd11070">
    <property type="entry name" value="CYP56-like"/>
    <property type="match status" value="1"/>
</dbReference>
<keyword evidence="5" id="KW-0732">Signal</keyword>
<organism evidence="6 7">
    <name type="scientific">Aspergillus steynii IBT 23096</name>
    <dbReference type="NCBI Taxonomy" id="1392250"/>
    <lineage>
        <taxon>Eukaryota</taxon>
        <taxon>Fungi</taxon>
        <taxon>Dikarya</taxon>
        <taxon>Ascomycota</taxon>
        <taxon>Pezizomycotina</taxon>
        <taxon>Eurotiomycetes</taxon>
        <taxon>Eurotiomycetidae</taxon>
        <taxon>Eurotiales</taxon>
        <taxon>Aspergillaceae</taxon>
        <taxon>Aspergillus</taxon>
        <taxon>Aspergillus subgen. Circumdati</taxon>
    </lineage>
</organism>
<dbReference type="InterPro" id="IPR001128">
    <property type="entry name" value="Cyt_P450"/>
</dbReference>
<comment type="similarity">
    <text evidence="1">Belongs to the cytochrome P450 family.</text>
</comment>
<dbReference type="PRINTS" id="PR00463">
    <property type="entry name" value="EP450I"/>
</dbReference>
<keyword evidence="2" id="KW-0560">Oxidoreductase</keyword>
<dbReference type="PANTHER" id="PTHR24305">
    <property type="entry name" value="CYTOCHROME P450"/>
    <property type="match status" value="1"/>
</dbReference>